<dbReference type="SUPFAM" id="SSF141868">
    <property type="entry name" value="EAL domain-like"/>
    <property type="match status" value="1"/>
</dbReference>
<sequence length="583" mass="65701">MRVNREKETFEFDSRLEFGEELPTLLAVICRLTQAKRGWITLRTPGGICKRVAAVDMPESQRPEDGGAEMEHGGCPCCSESEALPPATATFITCTQHQDEKGRPWVHACIPLWVDGHYAGTMNLLLADGEPSFGPDSELLTMVRRLIESVLERKRLEERLRRSADYDSLTGVYNRRRFQEKLADILNRTDRGTLLFIDFDNFKAINDNLGHRAGDKLLGELIGSLRGVVEGRGFLGRIGGDEFALFLPEATIEEAKVLGAAIERVFRRHRVLLDGRRVIMTASIGIAEFPTSGSTVEQLLARADTAMYTAKRTGAHVHVYDPFQLEEVATTQELLWTTRIREALEGDGLLLYAQPIRELRSGSVSRYELLLRMRGDNGELISPKAFLGVAEKTDLIHRIDLWVVKEAIRLLEQMCPYHSDICFHVNLSAKIFTDPSFPTWLSGQLSRSRVEASRLLFEITETAAIEDYVRAREFIHKVRAMGFRFALDDFGIGFSSLYSLKYLPLDVLKIDGVFIQDLVHSRVDQSLVKGLTISMRELGIQTVAEFVEDEETVEILQKYGVTYAQGFHIGRPMPIPEILDQPA</sequence>
<dbReference type="Gene3D" id="3.20.20.450">
    <property type="entry name" value="EAL domain"/>
    <property type="match status" value="1"/>
</dbReference>
<dbReference type="InterPro" id="IPR050706">
    <property type="entry name" value="Cyclic-di-GMP_PDE-like"/>
</dbReference>
<organism evidence="3 4">
    <name type="scientific">Kyrpidia spormannii</name>
    <dbReference type="NCBI Taxonomy" id="2055160"/>
    <lineage>
        <taxon>Bacteria</taxon>
        <taxon>Bacillati</taxon>
        <taxon>Bacillota</taxon>
        <taxon>Bacilli</taxon>
        <taxon>Bacillales</taxon>
        <taxon>Alicyclobacillaceae</taxon>
        <taxon>Kyrpidia</taxon>
    </lineage>
</organism>
<reference evidence="4" key="1">
    <citation type="submission" date="2017-11" db="EMBL/GenBank/DDBJ databases">
        <title>Complete Genome Sequence of Kyrpidia sp. Strain EA-1, a thermophilic, hydrogen-oxidizing Bacterium, isolated from the Azores.</title>
        <authorList>
            <person name="Reiner J.E."/>
            <person name="Lapp C.J."/>
            <person name="Bunk B."/>
            <person name="Gescher J."/>
        </authorList>
    </citation>
    <scope>NUCLEOTIDE SEQUENCE [LARGE SCALE GENOMIC DNA]</scope>
    <source>
        <strain evidence="4">EA-1</strain>
    </source>
</reference>
<dbReference type="InterPro" id="IPR043128">
    <property type="entry name" value="Rev_trsase/Diguanyl_cyclase"/>
</dbReference>
<dbReference type="InterPro" id="IPR001633">
    <property type="entry name" value="EAL_dom"/>
</dbReference>
<dbReference type="SMART" id="SM00267">
    <property type="entry name" value="GGDEF"/>
    <property type="match status" value="1"/>
</dbReference>
<dbReference type="Gene3D" id="3.30.70.270">
    <property type="match status" value="1"/>
</dbReference>
<dbReference type="SUPFAM" id="SSF55781">
    <property type="entry name" value="GAF domain-like"/>
    <property type="match status" value="1"/>
</dbReference>
<dbReference type="Pfam" id="PF00563">
    <property type="entry name" value="EAL"/>
    <property type="match status" value="1"/>
</dbReference>
<dbReference type="EMBL" id="CP024955">
    <property type="protein sequence ID" value="ATY84049.1"/>
    <property type="molecule type" value="Genomic_DNA"/>
</dbReference>
<evidence type="ECO:0000259" key="1">
    <source>
        <dbReference type="PROSITE" id="PS50883"/>
    </source>
</evidence>
<feature type="domain" description="GGDEF" evidence="2">
    <location>
        <begin position="190"/>
        <end position="322"/>
    </location>
</feature>
<gene>
    <name evidence="3" type="ORF">CVV65_03025</name>
</gene>
<name>A0A2K8N3J7_9BACL</name>
<dbReference type="InterPro" id="IPR000160">
    <property type="entry name" value="GGDEF_dom"/>
</dbReference>
<feature type="domain" description="EAL" evidence="1">
    <location>
        <begin position="333"/>
        <end position="583"/>
    </location>
</feature>
<dbReference type="KEGG" id="kyr:CVV65_03025"/>
<dbReference type="Pfam" id="PF00990">
    <property type="entry name" value="GGDEF"/>
    <property type="match status" value="1"/>
</dbReference>
<dbReference type="InterPro" id="IPR035919">
    <property type="entry name" value="EAL_sf"/>
</dbReference>
<dbReference type="GO" id="GO:0071111">
    <property type="term" value="F:cyclic-guanylate-specific phosphodiesterase activity"/>
    <property type="evidence" value="ECO:0007669"/>
    <property type="project" value="InterPro"/>
</dbReference>
<dbReference type="PANTHER" id="PTHR33121">
    <property type="entry name" value="CYCLIC DI-GMP PHOSPHODIESTERASE PDEF"/>
    <property type="match status" value="1"/>
</dbReference>
<dbReference type="SUPFAM" id="SSF55073">
    <property type="entry name" value="Nucleotide cyclase"/>
    <property type="match status" value="1"/>
</dbReference>
<keyword evidence="4" id="KW-1185">Reference proteome</keyword>
<dbReference type="PROSITE" id="PS50887">
    <property type="entry name" value="GGDEF"/>
    <property type="match status" value="1"/>
</dbReference>
<dbReference type="NCBIfam" id="TIGR00254">
    <property type="entry name" value="GGDEF"/>
    <property type="match status" value="1"/>
</dbReference>
<dbReference type="AlphaFoldDB" id="A0A2K8N3J7"/>
<protein>
    <submittedName>
        <fullName evidence="3">Uncharacterized protein</fullName>
    </submittedName>
</protein>
<dbReference type="Proteomes" id="UP000231932">
    <property type="component" value="Chromosome"/>
</dbReference>
<accession>A0A2K8N3J7</accession>
<dbReference type="CDD" id="cd01948">
    <property type="entry name" value="EAL"/>
    <property type="match status" value="1"/>
</dbReference>
<dbReference type="PANTHER" id="PTHR33121:SF23">
    <property type="entry name" value="CYCLIC DI-GMP PHOSPHODIESTERASE PDEB"/>
    <property type="match status" value="1"/>
</dbReference>
<evidence type="ECO:0000313" key="3">
    <source>
        <dbReference type="EMBL" id="ATY84049.1"/>
    </source>
</evidence>
<evidence type="ECO:0000313" key="4">
    <source>
        <dbReference type="Proteomes" id="UP000231932"/>
    </source>
</evidence>
<dbReference type="InterPro" id="IPR029787">
    <property type="entry name" value="Nucleotide_cyclase"/>
</dbReference>
<proteinExistence type="predicted"/>
<evidence type="ECO:0000259" key="2">
    <source>
        <dbReference type="PROSITE" id="PS50887"/>
    </source>
</evidence>
<dbReference type="CDD" id="cd01949">
    <property type="entry name" value="GGDEF"/>
    <property type="match status" value="1"/>
</dbReference>
<dbReference type="SMART" id="SM00052">
    <property type="entry name" value="EAL"/>
    <property type="match status" value="1"/>
</dbReference>
<dbReference type="PROSITE" id="PS50883">
    <property type="entry name" value="EAL"/>
    <property type="match status" value="1"/>
</dbReference>